<dbReference type="PANTHER" id="PTHR43549:SF3">
    <property type="entry name" value="MULTIDRUG RESISTANCE PROTEIN YPNP-RELATED"/>
    <property type="match status" value="1"/>
</dbReference>
<keyword evidence="8" id="KW-1185">Reference proteome</keyword>
<dbReference type="NCBIfam" id="TIGR00797">
    <property type="entry name" value="matE"/>
    <property type="match status" value="1"/>
</dbReference>
<dbReference type="GO" id="GO:0042910">
    <property type="term" value="F:xenobiotic transmembrane transporter activity"/>
    <property type="evidence" value="ECO:0007669"/>
    <property type="project" value="InterPro"/>
</dbReference>
<keyword evidence="5" id="KW-1133">Transmembrane helix</keyword>
<keyword evidence="6" id="KW-0472">Membrane</keyword>
<evidence type="ECO:0000256" key="1">
    <source>
        <dbReference type="ARBA" id="ARBA00004651"/>
    </source>
</evidence>
<evidence type="ECO:0000256" key="4">
    <source>
        <dbReference type="ARBA" id="ARBA00022692"/>
    </source>
</evidence>
<evidence type="ECO:0000256" key="5">
    <source>
        <dbReference type="ARBA" id="ARBA00022989"/>
    </source>
</evidence>
<keyword evidence="2" id="KW-0813">Transport</keyword>
<evidence type="ECO:0000256" key="2">
    <source>
        <dbReference type="ARBA" id="ARBA00022448"/>
    </source>
</evidence>
<evidence type="ECO:0000313" key="8">
    <source>
        <dbReference type="Proteomes" id="UP000306409"/>
    </source>
</evidence>
<comment type="subcellular location">
    <subcellularLocation>
        <location evidence="1">Cell membrane</location>
        <topology evidence="1">Multi-pass membrane protein</topology>
    </subcellularLocation>
</comment>
<dbReference type="Proteomes" id="UP000306409">
    <property type="component" value="Chromosome"/>
</dbReference>
<dbReference type="RefSeq" id="WP_137696357.1">
    <property type="nucleotide sequence ID" value="NZ_CP061336.1"/>
</dbReference>
<proteinExistence type="predicted"/>
<dbReference type="KEGG" id="rher:EHE19_008440"/>
<dbReference type="OrthoDB" id="9811110at2"/>
<evidence type="ECO:0000256" key="3">
    <source>
        <dbReference type="ARBA" id="ARBA00022475"/>
    </source>
</evidence>
<dbReference type="Pfam" id="PF01554">
    <property type="entry name" value="MatE"/>
    <property type="match status" value="2"/>
</dbReference>
<dbReference type="PANTHER" id="PTHR43549">
    <property type="entry name" value="MULTIDRUG RESISTANCE PROTEIN YPNP-RELATED"/>
    <property type="match status" value="1"/>
</dbReference>
<dbReference type="InterPro" id="IPR002528">
    <property type="entry name" value="MATE_fam"/>
</dbReference>
<name>A0A4U7JJH3_9FIRM</name>
<sequence>MKKESLGFEKMGEMPIGRLLASMSAPAMLSMFVQSLYNIVDSYFVSKLSLDAFQAVSIAFPMQLLVFAFAIGVGIGTNSLVARKLGEGKIDEASATASTGLFLALINAAIFAVIGFLFSGSFIALFSDNPNVISLGTTFLTIVTACSAGMFIEVVCTKTLQATGNMTVPMVSQLIGAILNIILNPMLIFGYFFFPELGIAGSAIATVISQFTAMTYVIIMLNVKKHAIKPNLRGLKIKKQNIINIYKVGIPTIIMNSVASFTTSSLNFILMSLSEAAISVLGIYFKLQSFVFMPVFGLTQGAMPIMGYNFGANKKKRFDRTLFLSLSVASVILVVGLVIFQLFPSRLLSIFGQDSEIGVYALRVISICFIPAAFGIIISSMFQSIGHGFKSLIMSLLRQIIVLLPSAYFLGKLFGLKGVWFCYPAAEIVCALIFTPIALKVIKDEFNAKKYSL</sequence>
<gene>
    <name evidence="7" type="ORF">EHE19_008440</name>
</gene>
<keyword evidence="4" id="KW-0812">Transmembrane</keyword>
<dbReference type="InterPro" id="IPR048279">
    <property type="entry name" value="MdtK-like"/>
</dbReference>
<dbReference type="GO" id="GO:0015297">
    <property type="term" value="F:antiporter activity"/>
    <property type="evidence" value="ECO:0007669"/>
    <property type="project" value="InterPro"/>
</dbReference>
<dbReference type="GO" id="GO:0005886">
    <property type="term" value="C:plasma membrane"/>
    <property type="evidence" value="ECO:0007669"/>
    <property type="project" value="UniProtKB-SubCell"/>
</dbReference>
<keyword evidence="3" id="KW-1003">Cell membrane</keyword>
<protein>
    <submittedName>
        <fullName evidence="7">MATE family efflux transporter</fullName>
    </submittedName>
</protein>
<dbReference type="EMBL" id="CP061336">
    <property type="protein sequence ID" value="QNU68415.1"/>
    <property type="molecule type" value="Genomic_DNA"/>
</dbReference>
<reference evidence="7 8" key="1">
    <citation type="submission" date="2020-09" db="EMBL/GenBank/DDBJ databases">
        <title>Characterization and genome sequencing of Ruminiclostridium sp. nov. MA18.</title>
        <authorList>
            <person name="Rettenmaier R."/>
            <person name="Kowollik M.-L."/>
            <person name="Liebl W."/>
            <person name="Zverlov V."/>
        </authorList>
    </citation>
    <scope>NUCLEOTIDE SEQUENCE [LARGE SCALE GENOMIC DNA]</scope>
    <source>
        <strain evidence="7 8">MA18</strain>
    </source>
</reference>
<dbReference type="AlphaFoldDB" id="A0A4U7JJH3"/>
<accession>A0A4U7JJH3</accession>
<dbReference type="InterPro" id="IPR052031">
    <property type="entry name" value="Membrane_Transporter-Flippase"/>
</dbReference>
<organism evidence="7 8">
    <name type="scientific">Ruminiclostridium herbifermentans</name>
    <dbReference type="NCBI Taxonomy" id="2488810"/>
    <lineage>
        <taxon>Bacteria</taxon>
        <taxon>Bacillati</taxon>
        <taxon>Bacillota</taxon>
        <taxon>Clostridia</taxon>
        <taxon>Eubacteriales</taxon>
        <taxon>Oscillospiraceae</taxon>
        <taxon>Ruminiclostridium</taxon>
    </lineage>
</organism>
<evidence type="ECO:0000256" key="6">
    <source>
        <dbReference type="ARBA" id="ARBA00023136"/>
    </source>
</evidence>
<dbReference type="PIRSF" id="PIRSF006603">
    <property type="entry name" value="DinF"/>
    <property type="match status" value="1"/>
</dbReference>
<evidence type="ECO:0000313" key="7">
    <source>
        <dbReference type="EMBL" id="QNU68415.1"/>
    </source>
</evidence>